<accession>A0A8H6EMT8</accession>
<dbReference type="InterPro" id="IPR001138">
    <property type="entry name" value="Zn2Cys6_DnaBD"/>
</dbReference>
<dbReference type="AlphaFoldDB" id="A0A8H6EMT8"/>
<evidence type="ECO:0000256" key="1">
    <source>
        <dbReference type="ARBA" id="ARBA00023242"/>
    </source>
</evidence>
<sequence length="404" mass="46386">MNRRSHRKSRKGCLQCKSRHIKVSSTQKVEQHSCCDETHPECVNCKTASHTCSYKITASTNTSKVTTPESAFTNSPTPTFQSDPQIPHGPLLQPEPPSLLPSLPQSYVNFTHLELFQHFYDADGSFLWDGQFRDHTSRIIKHAHKAPFLMYELLACSALHLSIIRPDQFQFYHDESKILQEQSIKMFNESVQEVNHENLIPAFVYSGVLGFHFFVDTFSMPGLDLNQFIDKLVQAIKLMRGVRVCFTGWWDVLRESEIHELLQFGDADMEHTDEFVDHLLALQEKLPEIPGMKEAELEVLHGAIHQLKWVYVSSFFEIHNGAPRPRMITTWPITLAVEYTDLLDQRRPGALIVLAHFSVLLHACQGYWAVGNAGKFLLAVVETYLGRDWESWLEWPRSRVPETV</sequence>
<dbReference type="OrthoDB" id="4937900at2759"/>
<dbReference type="RefSeq" id="XP_037197002.1">
    <property type="nucleotide sequence ID" value="XM_037330669.1"/>
</dbReference>
<feature type="compositionally biased region" description="Polar residues" evidence="2">
    <location>
        <begin position="65"/>
        <end position="84"/>
    </location>
</feature>
<evidence type="ECO:0000313" key="3">
    <source>
        <dbReference type="EMBL" id="KAF5878057.1"/>
    </source>
</evidence>
<dbReference type="InterPro" id="IPR021858">
    <property type="entry name" value="Fun_TF"/>
</dbReference>
<dbReference type="Pfam" id="PF11951">
    <property type="entry name" value="Fungal_trans_2"/>
    <property type="match status" value="1"/>
</dbReference>
<dbReference type="InterPro" id="IPR053157">
    <property type="entry name" value="Sterol_Uptake_Regulator"/>
</dbReference>
<evidence type="ECO:0000256" key="2">
    <source>
        <dbReference type="SAM" id="MobiDB-lite"/>
    </source>
</evidence>
<dbReference type="PANTHER" id="PTHR47784">
    <property type="entry name" value="STEROL UPTAKE CONTROL PROTEIN 2"/>
    <property type="match status" value="1"/>
</dbReference>
<name>A0A8H6EMT8_9HELO</name>
<dbReference type="EMBL" id="JABFCT010000002">
    <property type="protein sequence ID" value="KAF5878057.1"/>
    <property type="molecule type" value="Genomic_DNA"/>
</dbReference>
<dbReference type="InterPro" id="IPR036864">
    <property type="entry name" value="Zn2-C6_fun-type_DNA-bd_sf"/>
</dbReference>
<protein>
    <submittedName>
        <fullName evidence="3">Putative c6 finger domain protein</fullName>
    </submittedName>
</protein>
<gene>
    <name evidence="3" type="ORF">Bfra_000224</name>
</gene>
<dbReference type="GO" id="GO:0008270">
    <property type="term" value="F:zinc ion binding"/>
    <property type="evidence" value="ECO:0007669"/>
    <property type="project" value="InterPro"/>
</dbReference>
<comment type="caution">
    <text evidence="3">The sequence shown here is derived from an EMBL/GenBank/DDBJ whole genome shotgun (WGS) entry which is preliminary data.</text>
</comment>
<organism evidence="3 4">
    <name type="scientific">Botrytis fragariae</name>
    <dbReference type="NCBI Taxonomy" id="1964551"/>
    <lineage>
        <taxon>Eukaryota</taxon>
        <taxon>Fungi</taxon>
        <taxon>Dikarya</taxon>
        <taxon>Ascomycota</taxon>
        <taxon>Pezizomycotina</taxon>
        <taxon>Leotiomycetes</taxon>
        <taxon>Helotiales</taxon>
        <taxon>Sclerotiniaceae</taxon>
        <taxon>Botrytis</taxon>
    </lineage>
</organism>
<proteinExistence type="predicted"/>
<reference evidence="3 4" key="1">
    <citation type="journal article" date="2020" name="Phytopathology">
        <title>A high-quality genome resource of Botrytis fragariae, a new and rapidly spreading fungal pathogen causing strawberry gray mold in the U.S.A.</title>
        <authorList>
            <person name="Wu Y."/>
            <person name="Saski C.A."/>
            <person name="Schnabel G."/>
            <person name="Xiao S."/>
            <person name="Hu M."/>
        </authorList>
    </citation>
    <scope>NUCLEOTIDE SEQUENCE [LARGE SCALE GENOMIC DNA]</scope>
    <source>
        <strain evidence="3 4">BVB16</strain>
    </source>
</reference>
<keyword evidence="4" id="KW-1185">Reference proteome</keyword>
<feature type="region of interest" description="Disordered" evidence="2">
    <location>
        <begin position="65"/>
        <end position="92"/>
    </location>
</feature>
<keyword evidence="1" id="KW-0539">Nucleus</keyword>
<dbReference type="Proteomes" id="UP000531561">
    <property type="component" value="Unassembled WGS sequence"/>
</dbReference>
<dbReference type="Gene3D" id="4.10.240.10">
    <property type="entry name" value="Zn(2)-C6 fungal-type DNA-binding domain"/>
    <property type="match status" value="1"/>
</dbReference>
<dbReference type="GO" id="GO:0001228">
    <property type="term" value="F:DNA-binding transcription activator activity, RNA polymerase II-specific"/>
    <property type="evidence" value="ECO:0007669"/>
    <property type="project" value="TreeGrafter"/>
</dbReference>
<dbReference type="CDD" id="cd00067">
    <property type="entry name" value="GAL4"/>
    <property type="match status" value="1"/>
</dbReference>
<evidence type="ECO:0000313" key="4">
    <source>
        <dbReference type="Proteomes" id="UP000531561"/>
    </source>
</evidence>
<dbReference type="PANTHER" id="PTHR47784:SF4">
    <property type="entry name" value="ZN(II)2CYS6 TRANSCRIPTION FACTOR (EUROFUNG)"/>
    <property type="match status" value="1"/>
</dbReference>
<dbReference type="GeneID" id="59254361"/>